<dbReference type="CDD" id="cd00082">
    <property type="entry name" value="HisKA"/>
    <property type="match status" value="1"/>
</dbReference>
<dbReference type="Proteomes" id="UP000281028">
    <property type="component" value="Unassembled WGS sequence"/>
</dbReference>
<dbReference type="PANTHER" id="PTHR43304:SF1">
    <property type="entry name" value="PAC DOMAIN-CONTAINING PROTEIN"/>
    <property type="match status" value="1"/>
</dbReference>
<dbReference type="SUPFAM" id="SSF55785">
    <property type="entry name" value="PYP-like sensor domain (PAS domain)"/>
    <property type="match status" value="3"/>
</dbReference>
<reference evidence="6" key="1">
    <citation type="submission" date="2020-05" db="EMBL/GenBank/DDBJ databases">
        <title>Chitinophaga laudate sp. nov., isolated from a tropical peat swamp.</title>
        <authorList>
            <person name="Goh C.B.S."/>
            <person name="Lee M.S."/>
            <person name="Parimannan S."/>
            <person name="Pasbakhsh P."/>
            <person name="Yule C.M."/>
            <person name="Rajandas H."/>
            <person name="Loke S."/>
            <person name="Croft L."/>
            <person name="Tan J.B.L."/>
        </authorList>
    </citation>
    <scope>NUCLEOTIDE SEQUENCE</scope>
    <source>
        <strain evidence="6">Mgbs1</strain>
    </source>
</reference>
<dbReference type="SMART" id="SM00091">
    <property type="entry name" value="PAS"/>
    <property type="match status" value="3"/>
</dbReference>
<dbReference type="EMBL" id="RIAR02000001">
    <property type="protein sequence ID" value="NSL87350.1"/>
    <property type="molecule type" value="Genomic_DNA"/>
</dbReference>
<dbReference type="SUPFAM" id="SSF55874">
    <property type="entry name" value="ATPase domain of HSP90 chaperone/DNA topoisomerase II/histidine kinase"/>
    <property type="match status" value="1"/>
</dbReference>
<evidence type="ECO:0000256" key="2">
    <source>
        <dbReference type="ARBA" id="ARBA00012438"/>
    </source>
</evidence>
<dbReference type="SMART" id="SM00086">
    <property type="entry name" value="PAC"/>
    <property type="match status" value="3"/>
</dbReference>
<dbReference type="InterPro" id="IPR013656">
    <property type="entry name" value="PAS_4"/>
</dbReference>
<dbReference type="PANTHER" id="PTHR43304">
    <property type="entry name" value="PHYTOCHROME-LIKE PROTEIN CPH1"/>
    <property type="match status" value="1"/>
</dbReference>
<dbReference type="CDD" id="cd00130">
    <property type="entry name" value="PAS"/>
    <property type="match status" value="2"/>
</dbReference>
<dbReference type="InterPro" id="IPR005467">
    <property type="entry name" value="His_kinase_dom"/>
</dbReference>
<proteinExistence type="predicted"/>
<keyword evidence="7" id="KW-1185">Reference proteome</keyword>
<evidence type="ECO:0000256" key="4">
    <source>
        <dbReference type="ARBA" id="ARBA00022679"/>
    </source>
</evidence>
<dbReference type="Pfam" id="PF02518">
    <property type="entry name" value="HATPase_c"/>
    <property type="match status" value="1"/>
</dbReference>
<dbReference type="InterPro" id="IPR004358">
    <property type="entry name" value="Sig_transdc_His_kin-like_C"/>
</dbReference>
<dbReference type="InterPro" id="IPR003661">
    <property type="entry name" value="HisK_dim/P_dom"/>
</dbReference>
<protein>
    <recommendedName>
        <fullName evidence="2">histidine kinase</fullName>
        <ecNumber evidence="2">2.7.13.3</ecNumber>
    </recommendedName>
</protein>
<dbReference type="InterPro" id="IPR000700">
    <property type="entry name" value="PAS-assoc_C"/>
</dbReference>
<comment type="caution">
    <text evidence="6">The sequence shown here is derived from an EMBL/GenBank/DDBJ whole genome shotgun (WGS) entry which is preliminary data.</text>
</comment>
<dbReference type="PROSITE" id="PS50109">
    <property type="entry name" value="HIS_KIN"/>
    <property type="match status" value="1"/>
</dbReference>
<dbReference type="SMART" id="SM00388">
    <property type="entry name" value="HisKA"/>
    <property type="match status" value="1"/>
</dbReference>
<dbReference type="Gene3D" id="1.10.287.130">
    <property type="match status" value="1"/>
</dbReference>
<dbReference type="SMART" id="SM00387">
    <property type="entry name" value="HATPase_c"/>
    <property type="match status" value="1"/>
</dbReference>
<dbReference type="PRINTS" id="PR00344">
    <property type="entry name" value="BCTRLSENSOR"/>
</dbReference>
<name>A0A433WFG6_9BACT</name>
<dbReference type="Gene3D" id="3.30.450.20">
    <property type="entry name" value="PAS domain"/>
    <property type="match status" value="3"/>
</dbReference>
<dbReference type="OrthoDB" id="9766459at2"/>
<dbReference type="InterPro" id="IPR000014">
    <property type="entry name" value="PAS"/>
</dbReference>
<dbReference type="InterPro" id="IPR001610">
    <property type="entry name" value="PAC"/>
</dbReference>
<evidence type="ECO:0000313" key="7">
    <source>
        <dbReference type="Proteomes" id="UP000281028"/>
    </source>
</evidence>
<keyword evidence="5" id="KW-0418">Kinase</keyword>
<accession>A0A433WFG6</accession>
<dbReference type="InterPro" id="IPR035965">
    <property type="entry name" value="PAS-like_dom_sf"/>
</dbReference>
<dbReference type="Gene3D" id="3.30.565.10">
    <property type="entry name" value="Histidine kinase-like ATPase, C-terminal domain"/>
    <property type="match status" value="1"/>
</dbReference>
<dbReference type="EC" id="2.7.13.3" evidence="2"/>
<dbReference type="GO" id="GO:0000155">
    <property type="term" value="F:phosphorelay sensor kinase activity"/>
    <property type="evidence" value="ECO:0007669"/>
    <property type="project" value="InterPro"/>
</dbReference>
<dbReference type="SUPFAM" id="SSF47384">
    <property type="entry name" value="Homodimeric domain of signal transducing histidine kinase"/>
    <property type="match status" value="1"/>
</dbReference>
<dbReference type="NCBIfam" id="TIGR00229">
    <property type="entry name" value="sensory_box"/>
    <property type="match status" value="2"/>
</dbReference>
<evidence type="ECO:0000256" key="1">
    <source>
        <dbReference type="ARBA" id="ARBA00000085"/>
    </source>
</evidence>
<dbReference type="InterPro" id="IPR052162">
    <property type="entry name" value="Sensor_kinase/Photoreceptor"/>
</dbReference>
<keyword evidence="4" id="KW-0808">Transferase</keyword>
<dbReference type="AlphaFoldDB" id="A0A433WFG6"/>
<gene>
    <name evidence="6" type="ORF">ECE50_010945</name>
</gene>
<dbReference type="InterPro" id="IPR036097">
    <property type="entry name" value="HisK_dim/P_sf"/>
</dbReference>
<dbReference type="InterPro" id="IPR036890">
    <property type="entry name" value="HATPase_C_sf"/>
</dbReference>
<dbReference type="PROSITE" id="PS50113">
    <property type="entry name" value="PAC"/>
    <property type="match status" value="2"/>
</dbReference>
<dbReference type="InterPro" id="IPR003594">
    <property type="entry name" value="HATPase_dom"/>
</dbReference>
<dbReference type="Pfam" id="PF08448">
    <property type="entry name" value="PAS_4"/>
    <property type="match status" value="1"/>
</dbReference>
<comment type="catalytic activity">
    <reaction evidence="1">
        <text>ATP + protein L-histidine = ADP + protein N-phospho-L-histidine.</text>
        <dbReference type="EC" id="2.7.13.3"/>
    </reaction>
</comment>
<evidence type="ECO:0000256" key="3">
    <source>
        <dbReference type="ARBA" id="ARBA00022553"/>
    </source>
</evidence>
<dbReference type="Pfam" id="PF00512">
    <property type="entry name" value="HisKA"/>
    <property type="match status" value="1"/>
</dbReference>
<dbReference type="Pfam" id="PF13426">
    <property type="entry name" value="PAS_9"/>
    <property type="match status" value="2"/>
</dbReference>
<evidence type="ECO:0000256" key="5">
    <source>
        <dbReference type="ARBA" id="ARBA00022777"/>
    </source>
</evidence>
<dbReference type="PROSITE" id="PS50112">
    <property type="entry name" value="PAS"/>
    <property type="match status" value="2"/>
</dbReference>
<evidence type="ECO:0000313" key="6">
    <source>
        <dbReference type="EMBL" id="NSL87350.1"/>
    </source>
</evidence>
<sequence length="860" mass="95674">MSIGDAVTSVKLPFPADGGIAGQLIRDFPWEDSPLGPADRWPHSLKTYLHILLHTPQPMCLVWGTDRITFCNDACMDITGNKTAGQPAHIVWNAYREQLHSLLETPPEQQIPFTARALLSLTQQYEQYFTFTATPVPGEQGTTAGMLCTLIDITAEILSERQLETLDALSAASFSSSALDGLYTSFMEALHKNQFDFPFAFYYAVEKNGNLTGYTAAALSEAMFPRTAALQDTSLQWAVKEALEKNDIVITTQLQQKCGWLPAGVWPQPPDAAFIVPVAAAGTGKTYGVLITGMHPWQRPDGRFQRFLRLVAGRIGAGISGMKNYEESERWPASIHNEEEHFRHLLHGLPAAIYTCDKDGRVMLYNEAAVKLWGREPVSGKDMWCGSLRLYAPDGVTIMPPEASPMAIAIKTSHAVRGAEIIVERPDGSRRNVQPYPDPILDAQGQVTGAVNMLIDITDLKVAEEQLVRLASIVTYSDDAIISKTLEGFITSWNPAAERLFGYTSEEMIGQHITKLIPSDRLDEEPAIMERLKAGENVDHFETRRITKDGQMLDISLTISPLKNAAGRIIGASKIARDITEQRKLFNALQESEARYMQVAMEMEAIVNQRTRELTEANYSLEKSNRELEQFAFVTSHDLQEPLRKIHTFAGLLCDSEEDKLSEVSKIYVEKMMLSAKRMSQLIHDLLNFSRLNRMEDVFRPTNLNALLEEVLSDFEITIAQKGAVIEVGELPVIDAIPLQMNQLLYNLLGNALKFTACDRTPHISISARPLGAEDFIAYPELDTSGNYVEIQVKDNGIGFNQMYEDKIFQIFQRLNTRSAYEGTGIGLALCNKIALNHKGCIRGIGQPEEGATFLVVLPV</sequence>
<keyword evidence="3" id="KW-0597">Phosphoprotein</keyword>
<organism evidence="6 7">
    <name type="scientific">Chitinophaga solisilvae</name>
    <dbReference type="NCBI Taxonomy" id="1233460"/>
    <lineage>
        <taxon>Bacteria</taxon>
        <taxon>Pseudomonadati</taxon>
        <taxon>Bacteroidota</taxon>
        <taxon>Chitinophagia</taxon>
        <taxon>Chitinophagales</taxon>
        <taxon>Chitinophagaceae</taxon>
        <taxon>Chitinophaga</taxon>
    </lineage>
</organism>